<feature type="domain" description="DUF4097" evidence="2">
    <location>
        <begin position="179"/>
        <end position="340"/>
    </location>
</feature>
<dbReference type="PATRIC" id="fig|616990.3.peg.598"/>
<dbReference type="AlphaFoldDB" id="A0A0R2LH30"/>
<evidence type="ECO:0000313" key="3">
    <source>
        <dbReference type="EMBL" id="KRO01134.1"/>
    </source>
</evidence>
<evidence type="ECO:0000313" key="4">
    <source>
        <dbReference type="Proteomes" id="UP000051906"/>
    </source>
</evidence>
<dbReference type="Pfam" id="PF13349">
    <property type="entry name" value="DUF4097"/>
    <property type="match status" value="2"/>
</dbReference>
<dbReference type="STRING" id="616990.IV54_GL000558"/>
<proteinExistence type="predicted"/>
<gene>
    <name evidence="3" type="ORF">IV54_GL000558</name>
</gene>
<comment type="caution">
    <text evidence="3">The sequence shown here is derived from an EMBL/GenBank/DDBJ whole genome shotgun (WGS) entry which is preliminary data.</text>
</comment>
<reference evidence="3 4" key="1">
    <citation type="journal article" date="2015" name="Genome Announc.">
        <title>Expanding the biotechnology potential of lactobacilli through comparative genomics of 213 strains and associated genera.</title>
        <authorList>
            <person name="Sun Z."/>
            <person name="Harris H.M."/>
            <person name="McCann A."/>
            <person name="Guo C."/>
            <person name="Argimon S."/>
            <person name="Zhang W."/>
            <person name="Yang X."/>
            <person name="Jeffery I.B."/>
            <person name="Cooney J.C."/>
            <person name="Kagawa T.F."/>
            <person name="Liu W."/>
            <person name="Song Y."/>
            <person name="Salvetti E."/>
            <person name="Wrobel A."/>
            <person name="Rasinkangas P."/>
            <person name="Parkhill J."/>
            <person name="Rea M.C."/>
            <person name="O'Sullivan O."/>
            <person name="Ritari J."/>
            <person name="Douillard F.P."/>
            <person name="Paul Ross R."/>
            <person name="Yang R."/>
            <person name="Briner A.E."/>
            <person name="Felis G.E."/>
            <person name="de Vos W.M."/>
            <person name="Barrangou R."/>
            <person name="Klaenhammer T.R."/>
            <person name="Caufield P.W."/>
            <person name="Cui Y."/>
            <person name="Zhang H."/>
            <person name="O'Toole P.W."/>
        </authorList>
    </citation>
    <scope>NUCLEOTIDE SEQUENCE [LARGE SCALE GENOMIC DNA]</scope>
    <source>
        <strain evidence="3 4">DSM 22467</strain>
    </source>
</reference>
<accession>A0A0R2LH30</accession>
<organism evidence="3 4">
    <name type="scientific">Levilactobacillus paucivorans</name>
    <dbReference type="NCBI Taxonomy" id="616990"/>
    <lineage>
        <taxon>Bacteria</taxon>
        <taxon>Bacillati</taxon>
        <taxon>Bacillota</taxon>
        <taxon>Bacilli</taxon>
        <taxon>Lactobacillales</taxon>
        <taxon>Lactobacillaceae</taxon>
        <taxon>Levilactobacillus</taxon>
    </lineage>
</organism>
<evidence type="ECO:0000259" key="2">
    <source>
        <dbReference type="Pfam" id="PF13349"/>
    </source>
</evidence>
<evidence type="ECO:0000256" key="1">
    <source>
        <dbReference type="SAM" id="MobiDB-lite"/>
    </source>
</evidence>
<dbReference type="EMBL" id="JQCA01000121">
    <property type="protein sequence ID" value="KRO01134.1"/>
    <property type="molecule type" value="Genomic_DNA"/>
</dbReference>
<dbReference type="InterPro" id="IPR025164">
    <property type="entry name" value="Toastrack_DUF4097"/>
</dbReference>
<keyword evidence="4" id="KW-1185">Reference proteome</keyword>
<feature type="region of interest" description="Disordered" evidence="1">
    <location>
        <begin position="66"/>
        <end position="96"/>
    </location>
</feature>
<sequence>MEIRTRLDQLFSKYQPSRALTELKEERVGDLTEAVSERVNDGMQTDKAIDEAVNQIGDLDSLLKEVAEDSESQSTTGHNRQSESKTQHSSQSSVHVGKLHITDDQVTWGDHVLVDNDKEKVDLGSLVQVEGDHVSVANGLIDVNGDHVTVNGQEPERTIVTSLKLVNTQTFAVTDLANVAIDYRDAAVKLGAASGENIVVNEYMSRDNDRFHLRATRVGDTLTIQQGERPRLWPVHIRVEILLPTTLTGRVTVEAGNGSLEMSDFQSAIFLAAHATNGRVRIFHTGVERLDLTATNGAIKIDDLKSTITKIRADNGAVTLGRLTGKGSVDTVNGAIRVTDQIGDLHLNSRNGGVRVDGVDGQLTCIARNGGVRVKGLTGDGDIRAKNGRVSAEVTGNIKVQSHGNVSLEVPAGQSYQFDLRNEDGTVRAPRDAHFTLDDRHHKIGTVGENPAVTVIVDSRQGSVDIN</sequence>
<feature type="domain" description="DUF4097" evidence="2">
    <location>
        <begin position="342"/>
        <end position="466"/>
    </location>
</feature>
<dbReference type="Proteomes" id="UP000051906">
    <property type="component" value="Unassembled WGS sequence"/>
</dbReference>
<protein>
    <recommendedName>
        <fullName evidence="2">DUF4097 domain-containing protein</fullName>
    </recommendedName>
</protein>
<name>A0A0R2LH30_9LACO</name>